<gene>
    <name evidence="1" type="ORF">BEI59_23290</name>
</gene>
<dbReference type="SUPFAM" id="SSF51445">
    <property type="entry name" value="(Trans)glycosidases"/>
    <property type="match status" value="1"/>
</dbReference>
<organism evidence="1 2">
    <name type="scientific">Eisenbergiella tayi</name>
    <dbReference type="NCBI Taxonomy" id="1432052"/>
    <lineage>
        <taxon>Bacteria</taxon>
        <taxon>Bacillati</taxon>
        <taxon>Bacillota</taxon>
        <taxon>Clostridia</taxon>
        <taxon>Lachnospirales</taxon>
        <taxon>Lachnospiraceae</taxon>
        <taxon>Eisenbergiella</taxon>
    </lineage>
</organism>
<accession>A0A1E3UCB3</accession>
<reference evidence="1 2" key="1">
    <citation type="submission" date="2016-08" db="EMBL/GenBank/DDBJ databases">
        <authorList>
            <person name="Seilhamer J.J."/>
        </authorList>
    </citation>
    <scope>NUCLEOTIDE SEQUENCE [LARGE SCALE GENOMIC DNA]</scope>
    <source>
        <strain evidence="1 2">NML150140-1</strain>
    </source>
</reference>
<protein>
    <recommendedName>
        <fullName evidence="3">Glycoside hydrolase family 5 domain-containing protein</fullName>
    </recommendedName>
</protein>
<sequence>MTGTRAAEPHKKLGGFMRPLKDYSNIKGFNYSLASLKDYNHEIEVRNMGYAKRLTLNSCRLFMHMEDWKKDSERFLDNLRDFMTVAYDHGITTTPILLMPYFTDDQTPYWLSEDHSCSPIPGCYYPENYSIGEAYVSDIINAVASHPGLLFWDVMNEPSWHGFLLSVDDPQEKQKRLDMVWDFVRHFIKFVREKDPVNALGVGHTFIEDTEYSKTGEMVDIIIFHDYLETRSRVEATCRRAVELSQKYGKPVINNETGCLCRSNPYDMAVETADRYGIGWYLFELMIEEEGGMWSKVHGIVYPDGTVRDPSIVAAILGFFRNRNETAIQSDVNQEGHADKAIAAARDALEKRAGAEELLEAAENVANLLEAGELVPMAVPPTARIAAYRRSEKKDIREIRSFLYNLVCRLKEGCDIV</sequence>
<proteinExistence type="predicted"/>
<evidence type="ECO:0000313" key="2">
    <source>
        <dbReference type="Proteomes" id="UP000094271"/>
    </source>
</evidence>
<name>A0A1E3UCB3_9FIRM</name>
<dbReference type="InterPro" id="IPR017853">
    <property type="entry name" value="GH"/>
</dbReference>
<dbReference type="EMBL" id="MEHA01000021">
    <property type="protein sequence ID" value="ODR46954.1"/>
    <property type="molecule type" value="Genomic_DNA"/>
</dbReference>
<comment type="caution">
    <text evidence="1">The sequence shown here is derived from an EMBL/GenBank/DDBJ whole genome shotgun (WGS) entry which is preliminary data.</text>
</comment>
<dbReference type="Proteomes" id="UP000094271">
    <property type="component" value="Unassembled WGS sequence"/>
</dbReference>
<dbReference type="Gene3D" id="3.20.20.80">
    <property type="entry name" value="Glycosidases"/>
    <property type="match status" value="1"/>
</dbReference>
<dbReference type="AlphaFoldDB" id="A0A1E3UCB3"/>
<evidence type="ECO:0008006" key="3">
    <source>
        <dbReference type="Google" id="ProtNLM"/>
    </source>
</evidence>
<evidence type="ECO:0000313" key="1">
    <source>
        <dbReference type="EMBL" id="ODR46954.1"/>
    </source>
</evidence>